<keyword evidence="1" id="KW-0472">Membrane</keyword>
<dbReference type="KEGG" id="bkw:BkAM31D_12065"/>
<dbReference type="AlphaFoldDB" id="A0A1X9MAN5"/>
<keyword evidence="1" id="KW-1133">Transmembrane helix</keyword>
<dbReference type="InterPro" id="IPR020205">
    <property type="entry name" value="Uncharacterised_YwnF_TM"/>
</dbReference>
<dbReference type="Pfam" id="PF17370">
    <property type="entry name" value="DUF5392"/>
    <property type="match status" value="1"/>
</dbReference>
<evidence type="ECO:0008006" key="4">
    <source>
        <dbReference type="Google" id="ProtNLM"/>
    </source>
</evidence>
<name>A0A1X9MAN5_9BACI</name>
<accession>A0A1X9MAN5</accession>
<sequence length="151" mass="17756">MIPSKLDQFSHYTRKEFEKIQEMIAPLVKKSSTYAFLSVPMFSFSVVNLYFLLFNSSQANQMLWIAIFAILGALGLALFKESIHKNREIFNKSVAYIKGRINKSDLITDDEKENYLNEIKHNPVNVFKVFQKFLSREERLKRMKEQILSNH</sequence>
<evidence type="ECO:0000256" key="1">
    <source>
        <dbReference type="SAM" id="Phobius"/>
    </source>
</evidence>
<feature type="transmembrane region" description="Helical" evidence="1">
    <location>
        <begin position="59"/>
        <end position="79"/>
    </location>
</feature>
<keyword evidence="1" id="KW-0812">Transmembrane</keyword>
<gene>
    <name evidence="2" type="ORF">BkAM31D_12065</name>
</gene>
<dbReference type="EMBL" id="CP020814">
    <property type="protein sequence ID" value="ARK30505.1"/>
    <property type="molecule type" value="Genomic_DNA"/>
</dbReference>
<dbReference type="Proteomes" id="UP000193006">
    <property type="component" value="Chromosome"/>
</dbReference>
<evidence type="ECO:0000313" key="2">
    <source>
        <dbReference type="EMBL" id="ARK30505.1"/>
    </source>
</evidence>
<dbReference type="STRING" id="199441.BkAM31D_12065"/>
<reference evidence="2 3" key="1">
    <citation type="submission" date="2017-04" db="EMBL/GenBank/DDBJ databases">
        <title>Bacillus krulwichiae AM31D Genome sequencing and assembly.</title>
        <authorList>
            <person name="Krulwich T.A."/>
            <person name="Anastor L."/>
            <person name="Ehrlich R."/>
            <person name="Ehrlich G.D."/>
            <person name="Janto B."/>
        </authorList>
    </citation>
    <scope>NUCLEOTIDE SEQUENCE [LARGE SCALE GENOMIC DNA]</scope>
    <source>
        <strain evidence="2 3">AM31D</strain>
    </source>
</reference>
<proteinExistence type="predicted"/>
<protein>
    <recommendedName>
        <fullName evidence="4">YwnF</fullName>
    </recommendedName>
</protein>
<organism evidence="2 3">
    <name type="scientific">Halalkalibacter krulwichiae</name>
    <dbReference type="NCBI Taxonomy" id="199441"/>
    <lineage>
        <taxon>Bacteria</taxon>
        <taxon>Bacillati</taxon>
        <taxon>Bacillota</taxon>
        <taxon>Bacilli</taxon>
        <taxon>Bacillales</taxon>
        <taxon>Bacillaceae</taxon>
        <taxon>Halalkalibacter</taxon>
    </lineage>
</organism>
<feature type="transmembrane region" description="Helical" evidence="1">
    <location>
        <begin position="33"/>
        <end position="53"/>
    </location>
</feature>
<evidence type="ECO:0000313" key="3">
    <source>
        <dbReference type="Proteomes" id="UP000193006"/>
    </source>
</evidence>
<dbReference type="RefSeq" id="WP_066151148.1">
    <property type="nucleotide sequence ID" value="NZ_CP020814.1"/>
</dbReference>
<keyword evidence="3" id="KW-1185">Reference proteome</keyword>